<comment type="subcellular location">
    <subcellularLocation>
        <location evidence="1">Membrane</location>
    </subcellularLocation>
</comment>
<comment type="catalytic activity">
    <reaction evidence="15">
        <text>1,2-di-(9Z-octadecenoyl)-sn-glycero-3-phospho-(1'-sn-glycerol-3'-phosphate) + H2O = 1,2-di-(9Z-octadecenoyl)-sn-glycero-3-phospho-(1'-sn-glycerol) + phosphate</text>
        <dbReference type="Rhea" id="RHEA:42304"/>
        <dbReference type="ChEBI" id="CHEBI:15377"/>
        <dbReference type="ChEBI" id="CHEBI:43474"/>
        <dbReference type="ChEBI" id="CHEBI:75163"/>
        <dbReference type="ChEBI" id="CHEBI:78907"/>
    </reaction>
    <physiologicalReaction direction="left-to-right" evidence="15">
        <dbReference type="Rhea" id="RHEA:42305"/>
    </physiologicalReaction>
</comment>
<dbReference type="InterPro" id="IPR000387">
    <property type="entry name" value="Tyr_Pase_dom"/>
</dbReference>
<dbReference type="PROSITE" id="PS50056">
    <property type="entry name" value="TYR_PHOSPHATASE_2"/>
    <property type="match status" value="1"/>
</dbReference>
<dbReference type="InterPro" id="IPR000340">
    <property type="entry name" value="Dual-sp_phosphatase_cat-dom"/>
</dbReference>
<keyword evidence="21" id="KW-1185">Reference proteome</keyword>
<comment type="catalytic activity">
    <reaction evidence="16">
        <text>1,2-dioctanoyl-sn-glycero-3-phospho-(1D-myo-inositol-5-phosphate) + H2O = 1,2-dioctanoyl-sn-glycero-3-phospho-(1D-myo-inositol) + phosphate</text>
        <dbReference type="Rhea" id="RHEA:42308"/>
        <dbReference type="ChEBI" id="CHEBI:15377"/>
        <dbReference type="ChEBI" id="CHEBI:43474"/>
        <dbReference type="ChEBI" id="CHEBI:65221"/>
        <dbReference type="ChEBI" id="CHEBI:78911"/>
    </reaction>
    <physiologicalReaction direction="left-to-right" evidence="16">
        <dbReference type="Rhea" id="RHEA:42309"/>
    </physiologicalReaction>
</comment>
<dbReference type="SMART" id="SM00195">
    <property type="entry name" value="DSPc"/>
    <property type="match status" value="1"/>
</dbReference>
<accession>T1KWC5</accession>
<keyword evidence="9" id="KW-1208">Phospholipid metabolism</keyword>
<evidence type="ECO:0000313" key="20">
    <source>
        <dbReference type="EnsemblMetazoa" id="tetur24g01150.1"/>
    </source>
</evidence>
<keyword evidence="4" id="KW-0378">Hydrolase</keyword>
<dbReference type="GO" id="GO:0016020">
    <property type="term" value="C:membrane"/>
    <property type="evidence" value="ECO:0007669"/>
    <property type="project" value="UniProtKB-SubCell"/>
</dbReference>
<dbReference type="CDD" id="cd14524">
    <property type="entry name" value="PTPMT1"/>
    <property type="match status" value="1"/>
</dbReference>
<dbReference type="InterPro" id="IPR016130">
    <property type="entry name" value="Tyr_Pase_AS"/>
</dbReference>
<gene>
    <name evidence="20" type="primary">107367916</name>
</gene>
<dbReference type="GO" id="GO:0005737">
    <property type="term" value="C:cytoplasm"/>
    <property type="evidence" value="ECO:0007669"/>
    <property type="project" value="UniProtKB-ARBA"/>
</dbReference>
<evidence type="ECO:0000256" key="16">
    <source>
        <dbReference type="ARBA" id="ARBA00052780"/>
    </source>
</evidence>
<sequence length="181" mass="20975">MFGRVTFYPTLVYNLFMEKVSSRRWFDRIDETVILGALPWRSITKQLIDEENVKGVVSLNENFELLFGVTTSREWNKLGVDFLQLNTPDIFHAPSQEKLKTGVEFIKRFDGSGNSVYVHCKAGRTRSATLVACYLIEKYEMTPKQAVDFIASKRHHILLRSKQWEAINKFYSDKNINLDAS</sequence>
<evidence type="ECO:0000256" key="2">
    <source>
        <dbReference type="ARBA" id="ARBA00005189"/>
    </source>
</evidence>
<evidence type="ECO:0000256" key="6">
    <source>
        <dbReference type="ARBA" id="ARBA00023098"/>
    </source>
</evidence>
<dbReference type="InterPro" id="IPR042165">
    <property type="entry name" value="PTPMT1"/>
</dbReference>
<evidence type="ECO:0000259" key="19">
    <source>
        <dbReference type="PROSITE" id="PS50056"/>
    </source>
</evidence>
<dbReference type="PROSITE" id="PS50054">
    <property type="entry name" value="TYR_PHOSPHATASE_DUAL"/>
    <property type="match status" value="1"/>
</dbReference>
<evidence type="ECO:0000256" key="14">
    <source>
        <dbReference type="ARBA" id="ARBA00052505"/>
    </source>
</evidence>
<evidence type="ECO:0000259" key="18">
    <source>
        <dbReference type="PROSITE" id="PS50054"/>
    </source>
</evidence>
<dbReference type="InterPro" id="IPR029021">
    <property type="entry name" value="Prot-tyrosine_phosphatase-like"/>
</dbReference>
<dbReference type="Proteomes" id="UP000015104">
    <property type="component" value="Unassembled WGS sequence"/>
</dbReference>
<comment type="catalytic activity">
    <reaction evidence="14">
        <text>1,2-dibutyryl-sn-glycero-3-phospho-(1D-myo-inositol-5-phosphate) + H2O = 1,2-dibutyryl-sn-glycero-3-phospho-(1D-myo-inositol) + phosphate</text>
        <dbReference type="Rhea" id="RHEA:42584"/>
        <dbReference type="ChEBI" id="CHEBI:15377"/>
        <dbReference type="ChEBI" id="CHEBI:43474"/>
        <dbReference type="ChEBI" id="CHEBI:82605"/>
        <dbReference type="ChEBI" id="CHEBI:82606"/>
    </reaction>
    <physiologicalReaction direction="left-to-right" evidence="14">
        <dbReference type="Rhea" id="RHEA:42585"/>
    </physiologicalReaction>
</comment>
<keyword evidence="8" id="KW-0594">Phospholipid biosynthesis</keyword>
<keyword evidence="3" id="KW-0444">Lipid biosynthesis</keyword>
<dbReference type="GO" id="GO:0008962">
    <property type="term" value="F:phosphatidylglycerophosphatase activity"/>
    <property type="evidence" value="ECO:0007669"/>
    <property type="project" value="UniProtKB-EC"/>
</dbReference>
<dbReference type="InterPro" id="IPR044596">
    <property type="entry name" value="PTPMT1-like"/>
</dbReference>
<protein>
    <recommendedName>
        <fullName evidence="17">Phosphatidylglycerophosphatase and protein-tyrosine phosphatase 1</fullName>
        <ecNumber evidence="11">3.1.3.27</ecNumber>
    </recommendedName>
</protein>
<dbReference type="InterPro" id="IPR020422">
    <property type="entry name" value="TYR_PHOSPHATASE_DUAL_dom"/>
</dbReference>
<evidence type="ECO:0000256" key="13">
    <source>
        <dbReference type="ARBA" id="ARBA00051818"/>
    </source>
</evidence>
<proteinExistence type="predicted"/>
<evidence type="ECO:0000256" key="12">
    <source>
        <dbReference type="ARBA" id="ARBA00050944"/>
    </source>
</evidence>
<comment type="catalytic activity">
    <reaction evidence="13">
        <text>a 1-acyl-2-hexanoyl-sn-glycero-3-phospho-(1D-myo-inositol-5-phosphate) + H2O = a 1-acyl-2-hexanoyl-sn-glycero-3-phospho-(1D-myo-inositol) + phosphate</text>
        <dbReference type="Rhea" id="RHEA:42320"/>
        <dbReference type="ChEBI" id="CHEBI:15377"/>
        <dbReference type="ChEBI" id="CHEBI:43474"/>
        <dbReference type="ChEBI" id="CHEBI:78930"/>
        <dbReference type="ChEBI" id="CHEBI:78931"/>
    </reaction>
    <physiologicalReaction direction="left-to-right" evidence="13">
        <dbReference type="Rhea" id="RHEA:42321"/>
    </physiologicalReaction>
</comment>
<dbReference type="OrthoDB" id="273181at2759"/>
<evidence type="ECO:0000256" key="9">
    <source>
        <dbReference type="ARBA" id="ARBA00023264"/>
    </source>
</evidence>
<evidence type="ECO:0000256" key="4">
    <source>
        <dbReference type="ARBA" id="ARBA00022801"/>
    </source>
</evidence>
<dbReference type="AlphaFoldDB" id="T1KWC5"/>
<evidence type="ECO:0000256" key="1">
    <source>
        <dbReference type="ARBA" id="ARBA00004370"/>
    </source>
</evidence>
<dbReference type="HOGENOM" id="CLU_047330_0_1_1"/>
<dbReference type="GO" id="GO:0004439">
    <property type="term" value="F:phosphatidylinositol-4,5-bisphosphate 5-phosphatase activity"/>
    <property type="evidence" value="ECO:0007669"/>
    <property type="project" value="TreeGrafter"/>
</dbReference>
<dbReference type="Gene3D" id="3.90.190.10">
    <property type="entry name" value="Protein tyrosine phosphatase superfamily"/>
    <property type="match status" value="1"/>
</dbReference>
<dbReference type="FunFam" id="3.90.190.10:FF:000060">
    <property type="entry name" value="Phosphatidylglycerophosphatase and protein-tyrosine phosphatase 1"/>
    <property type="match status" value="1"/>
</dbReference>
<evidence type="ECO:0000256" key="7">
    <source>
        <dbReference type="ARBA" id="ARBA00023136"/>
    </source>
</evidence>
<evidence type="ECO:0000256" key="10">
    <source>
        <dbReference type="ARBA" id="ARBA00024192"/>
    </source>
</evidence>
<keyword evidence="7" id="KW-0472">Membrane</keyword>
<evidence type="ECO:0000256" key="17">
    <source>
        <dbReference type="ARBA" id="ARBA00069309"/>
    </source>
</evidence>
<reference evidence="20" key="2">
    <citation type="submission" date="2015-06" db="UniProtKB">
        <authorList>
            <consortium name="EnsemblMetazoa"/>
        </authorList>
    </citation>
    <scope>IDENTIFICATION</scope>
</reference>
<dbReference type="eggNOG" id="KOG1719">
    <property type="taxonomic scope" value="Eukaryota"/>
</dbReference>
<dbReference type="OMA" id="CCSPEEW"/>
<dbReference type="EMBL" id="CAEY01000640">
    <property type="status" value="NOT_ANNOTATED_CDS"/>
    <property type="molecule type" value="Genomic_DNA"/>
</dbReference>
<dbReference type="EnsemblMetazoa" id="tetur24g01150.1">
    <property type="protein sequence ID" value="tetur24g01150.1"/>
    <property type="gene ID" value="tetur24g01150"/>
</dbReference>
<keyword evidence="6" id="KW-0443">Lipid metabolism</keyword>
<dbReference type="Pfam" id="PF00782">
    <property type="entry name" value="DSPc"/>
    <property type="match status" value="1"/>
</dbReference>
<dbReference type="PROSITE" id="PS00383">
    <property type="entry name" value="TYR_PHOSPHATASE_1"/>
    <property type="match status" value="1"/>
</dbReference>
<dbReference type="PANTHER" id="PTHR46712">
    <property type="entry name" value="PHOSPHATIDYLGLYCEROPHOSPHATASE AND PROTEIN-TYROSINE PHOSPHATASE 1"/>
    <property type="match status" value="1"/>
</dbReference>
<dbReference type="KEGG" id="tut:107367916"/>
<evidence type="ECO:0000256" key="8">
    <source>
        <dbReference type="ARBA" id="ARBA00023209"/>
    </source>
</evidence>
<dbReference type="GO" id="GO:0004721">
    <property type="term" value="F:phosphoprotein phosphatase activity"/>
    <property type="evidence" value="ECO:0007669"/>
    <property type="project" value="UniProtKB-KW"/>
</dbReference>
<dbReference type="EC" id="3.1.3.27" evidence="11"/>
<evidence type="ECO:0000256" key="15">
    <source>
        <dbReference type="ARBA" id="ARBA00052632"/>
    </source>
</evidence>
<reference evidence="21" key="1">
    <citation type="submission" date="2011-08" db="EMBL/GenBank/DDBJ databases">
        <authorList>
            <person name="Rombauts S."/>
        </authorList>
    </citation>
    <scope>NUCLEOTIDE SEQUENCE</scope>
    <source>
        <strain evidence="21">London</strain>
    </source>
</reference>
<dbReference type="PANTHER" id="PTHR46712:SF1">
    <property type="entry name" value="PHOSPHATIDYLGLYCEROPHOSPHATASE AND PROTEIN-TYROSINE PHOSPHATASE 1"/>
    <property type="match status" value="1"/>
</dbReference>
<dbReference type="STRING" id="32264.T1KWC5"/>
<comment type="catalytic activity">
    <reaction evidence="12">
        <text>a 1,2-diacyl-sn-glycero-3-phospho-(1'-sn-glycero-3'-phosphate) + H2O = a 1,2-diacyl-sn-glycero-3-phospho-(1'-sn-glycerol) + phosphate</text>
        <dbReference type="Rhea" id="RHEA:33751"/>
        <dbReference type="ChEBI" id="CHEBI:15377"/>
        <dbReference type="ChEBI" id="CHEBI:43474"/>
        <dbReference type="ChEBI" id="CHEBI:60110"/>
        <dbReference type="ChEBI" id="CHEBI:64716"/>
        <dbReference type="EC" id="3.1.3.27"/>
    </reaction>
    <physiologicalReaction direction="left-to-right" evidence="12">
        <dbReference type="Rhea" id="RHEA:33752"/>
    </physiologicalReaction>
</comment>
<evidence type="ECO:0000256" key="5">
    <source>
        <dbReference type="ARBA" id="ARBA00022912"/>
    </source>
</evidence>
<evidence type="ECO:0000256" key="3">
    <source>
        <dbReference type="ARBA" id="ARBA00022516"/>
    </source>
</evidence>
<comment type="pathway">
    <text evidence="10">Phospholipid metabolism; phosphatidylglycerol biosynthesis; phosphatidylglycerol from CDP-diacylglycerol: step 2/2.</text>
</comment>
<evidence type="ECO:0000313" key="21">
    <source>
        <dbReference type="Proteomes" id="UP000015104"/>
    </source>
</evidence>
<comment type="pathway">
    <text evidence="2">Lipid metabolism.</text>
</comment>
<organism evidence="20 21">
    <name type="scientific">Tetranychus urticae</name>
    <name type="common">Two-spotted spider mite</name>
    <dbReference type="NCBI Taxonomy" id="32264"/>
    <lineage>
        <taxon>Eukaryota</taxon>
        <taxon>Metazoa</taxon>
        <taxon>Ecdysozoa</taxon>
        <taxon>Arthropoda</taxon>
        <taxon>Chelicerata</taxon>
        <taxon>Arachnida</taxon>
        <taxon>Acari</taxon>
        <taxon>Acariformes</taxon>
        <taxon>Trombidiformes</taxon>
        <taxon>Prostigmata</taxon>
        <taxon>Eleutherengona</taxon>
        <taxon>Raphignathae</taxon>
        <taxon>Tetranychoidea</taxon>
        <taxon>Tetranychidae</taxon>
        <taxon>Tetranychus</taxon>
    </lineage>
</organism>
<dbReference type="GO" id="GO:0008654">
    <property type="term" value="P:phospholipid biosynthetic process"/>
    <property type="evidence" value="ECO:0007669"/>
    <property type="project" value="UniProtKB-KW"/>
</dbReference>
<dbReference type="SUPFAM" id="SSF52799">
    <property type="entry name" value="(Phosphotyrosine protein) phosphatases II"/>
    <property type="match status" value="1"/>
</dbReference>
<keyword evidence="5" id="KW-0904">Protein phosphatase</keyword>
<name>T1KWC5_TETUR</name>
<evidence type="ECO:0000256" key="11">
    <source>
        <dbReference type="ARBA" id="ARBA00024224"/>
    </source>
</evidence>
<feature type="domain" description="Tyrosine-protein phosphatase" evidence="18">
    <location>
        <begin position="25"/>
        <end position="176"/>
    </location>
</feature>
<feature type="domain" description="Tyrosine specific protein phosphatases" evidence="19">
    <location>
        <begin position="100"/>
        <end position="165"/>
    </location>
</feature>